<gene>
    <name evidence="14" type="ORF">EXU30_10695</name>
</gene>
<dbReference type="RefSeq" id="WP_130599903.1">
    <property type="nucleotide sequence ID" value="NZ_CP036200.1"/>
</dbReference>
<feature type="transmembrane region" description="Helical" evidence="13">
    <location>
        <begin position="265"/>
        <end position="282"/>
    </location>
</feature>
<dbReference type="OrthoDB" id="9770910at2"/>
<dbReference type="EMBL" id="CP036200">
    <property type="protein sequence ID" value="QBF83109.1"/>
    <property type="molecule type" value="Genomic_DNA"/>
</dbReference>
<name>A0A411PHN6_9GAMM</name>
<proteinExistence type="inferred from homology"/>
<feature type="transmembrane region" description="Helical" evidence="13">
    <location>
        <begin position="333"/>
        <end position="350"/>
    </location>
</feature>
<comment type="subcellular location">
    <subcellularLocation>
        <location evidence="1 12">Cell inner membrane</location>
        <topology evidence="1 12">Multi-pass membrane protein</topology>
    </subcellularLocation>
</comment>
<keyword evidence="3 12" id="KW-0813">Transport</keyword>
<dbReference type="NCBIfam" id="TIGR00770">
    <property type="entry name" value="Dcu"/>
    <property type="match status" value="1"/>
</dbReference>
<keyword evidence="7 13" id="KW-1133">Transmembrane helix</keyword>
<feature type="transmembrane region" description="Helical" evidence="13">
    <location>
        <begin position="236"/>
        <end position="253"/>
    </location>
</feature>
<dbReference type="KEGG" id="smai:EXU30_10695"/>
<evidence type="ECO:0000256" key="13">
    <source>
        <dbReference type="SAM" id="Phobius"/>
    </source>
</evidence>
<evidence type="ECO:0000256" key="11">
    <source>
        <dbReference type="ARBA" id="ARBA00034287"/>
    </source>
</evidence>
<evidence type="ECO:0000313" key="14">
    <source>
        <dbReference type="EMBL" id="QBF83109.1"/>
    </source>
</evidence>
<keyword evidence="15" id="KW-1185">Reference proteome</keyword>
<evidence type="ECO:0000256" key="6">
    <source>
        <dbReference type="ARBA" id="ARBA00022692"/>
    </source>
</evidence>
<feature type="transmembrane region" description="Helical" evidence="13">
    <location>
        <begin position="415"/>
        <end position="437"/>
    </location>
</feature>
<evidence type="ECO:0000256" key="1">
    <source>
        <dbReference type="ARBA" id="ARBA00004429"/>
    </source>
</evidence>
<dbReference type="PIRSF" id="PIRSF004539">
    <property type="entry name" value="C4-dicrbxl_trns"/>
    <property type="match status" value="1"/>
</dbReference>
<comment type="function">
    <text evidence="12">Responsible for the transport of C4-dicarboxylates.</text>
</comment>
<feature type="transmembrane region" description="Helical" evidence="13">
    <location>
        <begin position="50"/>
        <end position="74"/>
    </location>
</feature>
<feature type="transmembrane region" description="Helical" evidence="13">
    <location>
        <begin position="7"/>
        <end position="38"/>
    </location>
</feature>
<feature type="transmembrane region" description="Helical" evidence="13">
    <location>
        <begin position="131"/>
        <end position="158"/>
    </location>
</feature>
<dbReference type="Proteomes" id="UP000291106">
    <property type="component" value="Chromosome"/>
</dbReference>
<evidence type="ECO:0000256" key="4">
    <source>
        <dbReference type="ARBA" id="ARBA00022475"/>
    </source>
</evidence>
<evidence type="ECO:0000256" key="5">
    <source>
        <dbReference type="ARBA" id="ARBA00022519"/>
    </source>
</evidence>
<dbReference type="InterPro" id="IPR004668">
    <property type="entry name" value="Anaer_Dcu_memb_transpt"/>
</dbReference>
<evidence type="ECO:0000256" key="10">
    <source>
        <dbReference type="ARBA" id="ARBA00034284"/>
    </source>
</evidence>
<keyword evidence="4 12" id="KW-1003">Cell membrane</keyword>
<evidence type="ECO:0000256" key="8">
    <source>
        <dbReference type="ARBA" id="ARBA00023136"/>
    </source>
</evidence>
<accession>A0A411PHN6</accession>
<evidence type="ECO:0000256" key="3">
    <source>
        <dbReference type="ARBA" id="ARBA00022448"/>
    </source>
</evidence>
<feature type="transmembrane region" description="Helical" evidence="13">
    <location>
        <begin position="294"/>
        <end position="313"/>
    </location>
</feature>
<keyword evidence="5 12" id="KW-0997">Cell inner membrane</keyword>
<comment type="catalytic activity">
    <reaction evidence="11">
        <text>fumarate(in) + succinate(out) = fumarate(out) + succinate(in)</text>
        <dbReference type="Rhea" id="RHEA:29323"/>
        <dbReference type="ChEBI" id="CHEBI:29806"/>
        <dbReference type="ChEBI" id="CHEBI:30031"/>
    </reaction>
    <physiologicalReaction direction="right-to-left" evidence="11">
        <dbReference type="Rhea" id="RHEA:29325"/>
    </physiologicalReaction>
</comment>
<comment type="catalytic activity">
    <reaction evidence="9">
        <text>L-aspartate(in) + succinate(out) = L-aspartate(out) + succinate(in)</text>
        <dbReference type="Rhea" id="RHEA:29343"/>
        <dbReference type="ChEBI" id="CHEBI:29991"/>
        <dbReference type="ChEBI" id="CHEBI:30031"/>
    </reaction>
    <physiologicalReaction direction="right-to-left" evidence="9">
        <dbReference type="Rhea" id="RHEA:29345"/>
    </physiologicalReaction>
</comment>
<comment type="catalytic activity">
    <reaction evidence="10">
        <text>(S)-malate(in) + succinate(out) = (S)-malate(out) + succinate(in)</text>
        <dbReference type="Rhea" id="RHEA:29327"/>
        <dbReference type="ChEBI" id="CHEBI:15589"/>
        <dbReference type="ChEBI" id="CHEBI:30031"/>
    </reaction>
    <physiologicalReaction direction="right-to-left" evidence="10">
        <dbReference type="Rhea" id="RHEA:29329"/>
    </physiologicalReaction>
</comment>
<evidence type="ECO:0000256" key="12">
    <source>
        <dbReference type="PIRNR" id="PIRNR004539"/>
    </source>
</evidence>
<feature type="transmembrane region" description="Helical" evidence="13">
    <location>
        <begin position="362"/>
        <end position="384"/>
    </location>
</feature>
<dbReference type="GO" id="GO:0005886">
    <property type="term" value="C:plasma membrane"/>
    <property type="evidence" value="ECO:0007669"/>
    <property type="project" value="UniProtKB-SubCell"/>
</dbReference>
<evidence type="ECO:0000256" key="9">
    <source>
        <dbReference type="ARBA" id="ARBA00034237"/>
    </source>
</evidence>
<dbReference type="GO" id="GO:0015556">
    <property type="term" value="F:C4-dicarboxylate transmembrane transporter activity"/>
    <property type="evidence" value="ECO:0007669"/>
    <property type="project" value="InterPro"/>
</dbReference>
<organism evidence="14 15">
    <name type="scientific">Shewanella maritima</name>
    <dbReference type="NCBI Taxonomy" id="2520507"/>
    <lineage>
        <taxon>Bacteria</taxon>
        <taxon>Pseudomonadati</taxon>
        <taxon>Pseudomonadota</taxon>
        <taxon>Gammaproteobacteria</taxon>
        <taxon>Alteromonadales</taxon>
        <taxon>Shewanellaceae</taxon>
        <taxon>Shewanella</taxon>
    </lineage>
</organism>
<feature type="transmembrane region" description="Helical" evidence="13">
    <location>
        <begin position="170"/>
        <end position="190"/>
    </location>
</feature>
<dbReference type="Pfam" id="PF03605">
    <property type="entry name" value="DcuA_DcuB"/>
    <property type="match status" value="1"/>
</dbReference>
<dbReference type="PANTHER" id="PTHR36106">
    <property type="entry name" value="ANAEROBIC C4-DICARBOXYLATE TRANSPORTER DCUB"/>
    <property type="match status" value="1"/>
</dbReference>
<evidence type="ECO:0000256" key="2">
    <source>
        <dbReference type="ARBA" id="ARBA00006413"/>
    </source>
</evidence>
<sequence length="438" mass="46441">MFTLHMLLLLCVIFIGIRYGGIAFGLLGGLGVSVLAFVFGIAPGTPPIGVMLIILAVVAASATLEATGGLKLLVRFAEKLLRKHPEHIVFLGPLCTYSLTVLVGTGHSVYPLLPVIYDVAYKKGIRPERPLAMASVASQMGITASPIAAAAAVVMATAVDNNLDIGLVDVLMVTIPATLSGLLVACIWSLKRGKDLDKDPEFQARLADPEFKAGLVDKTDAIEQTAAEQSVAKKGLGVFLLGILSVIVVAMFSKEILPQGVKMSVAIQFMMLSVGAIILLATNVSPKKIASSNVFTAGMSAVIIIFGIAWMSDTIISHHKSDLVDAVKDIVEVYPWTFAIAMFVVSVFLKSQAAVLTIMLPLGFSLGIPAPVLIGVLPACYAYFFFPFYPSDLAAISFDRSGTTRIGKYVLNHSFLIPGFIGVITATVTGYFISMAVN</sequence>
<comment type="similarity">
    <text evidence="2 12">Belongs to the DcuA/DcuB transporter (TC 2.A.13.1) family.</text>
</comment>
<keyword evidence="6 13" id="KW-0812">Transmembrane</keyword>
<evidence type="ECO:0000256" key="7">
    <source>
        <dbReference type="ARBA" id="ARBA00022989"/>
    </source>
</evidence>
<dbReference type="PANTHER" id="PTHR36106:SF3">
    <property type="entry name" value="ANAEROBIC C4-DICARBOXYLATE TRANSPORTER DCUB"/>
    <property type="match status" value="1"/>
</dbReference>
<dbReference type="NCBIfam" id="NF006927">
    <property type="entry name" value="PRK09412.1"/>
    <property type="match status" value="1"/>
</dbReference>
<keyword evidence="8 12" id="KW-0472">Membrane</keyword>
<reference evidence="14 15" key="1">
    <citation type="submission" date="2019-02" db="EMBL/GenBank/DDBJ databases">
        <title>Shewanella sp. D4-2 isolated from Dokdo Island.</title>
        <authorList>
            <person name="Baek K."/>
        </authorList>
    </citation>
    <scope>NUCLEOTIDE SEQUENCE [LARGE SCALE GENOMIC DNA]</scope>
    <source>
        <strain evidence="14 15">D4-2</strain>
    </source>
</reference>
<dbReference type="NCBIfam" id="NF009136">
    <property type="entry name" value="PRK12489.1"/>
    <property type="match status" value="1"/>
</dbReference>
<dbReference type="AlphaFoldDB" id="A0A411PHN6"/>
<evidence type="ECO:0000313" key="15">
    <source>
        <dbReference type="Proteomes" id="UP000291106"/>
    </source>
</evidence>
<protein>
    <recommendedName>
        <fullName evidence="12">C4-dicarboxylate transporter</fullName>
    </recommendedName>
</protein>